<dbReference type="Pfam" id="PF00512">
    <property type="entry name" value="HisKA"/>
    <property type="match status" value="1"/>
</dbReference>
<dbReference type="PRINTS" id="PR00344">
    <property type="entry name" value="BCTRLSENSOR"/>
</dbReference>
<keyword evidence="7" id="KW-0067">ATP-binding</keyword>
<dbReference type="Gene3D" id="3.30.450.20">
    <property type="entry name" value="PAS domain"/>
    <property type="match status" value="1"/>
</dbReference>
<evidence type="ECO:0000256" key="3">
    <source>
        <dbReference type="ARBA" id="ARBA00022553"/>
    </source>
</evidence>
<name>A0A1Y6K3T0_9CHLR</name>
<evidence type="ECO:0000256" key="1">
    <source>
        <dbReference type="ARBA" id="ARBA00000085"/>
    </source>
</evidence>
<dbReference type="CDD" id="cd00130">
    <property type="entry name" value="PAS"/>
    <property type="match status" value="1"/>
</dbReference>
<dbReference type="InterPro" id="IPR035965">
    <property type="entry name" value="PAS-like_dom_sf"/>
</dbReference>
<dbReference type="PROSITE" id="PS50109">
    <property type="entry name" value="HIS_KIN"/>
    <property type="match status" value="1"/>
</dbReference>
<dbReference type="InterPro" id="IPR004358">
    <property type="entry name" value="Sig_transdc_His_kin-like_C"/>
</dbReference>
<dbReference type="InterPro" id="IPR036097">
    <property type="entry name" value="HisK_dim/P_sf"/>
</dbReference>
<dbReference type="EMBL" id="LT859958">
    <property type="protein sequence ID" value="SMX54313.1"/>
    <property type="molecule type" value="Genomic_DNA"/>
</dbReference>
<dbReference type="SMART" id="SM00387">
    <property type="entry name" value="HATPase_c"/>
    <property type="match status" value="1"/>
</dbReference>
<evidence type="ECO:0000256" key="5">
    <source>
        <dbReference type="ARBA" id="ARBA00022741"/>
    </source>
</evidence>
<dbReference type="Pfam" id="PF02518">
    <property type="entry name" value="HATPase_c"/>
    <property type="match status" value="1"/>
</dbReference>
<keyword evidence="8" id="KW-0902">Two-component regulatory system</keyword>
<dbReference type="AlphaFoldDB" id="A0A1Y6K3T0"/>
<dbReference type="PANTHER" id="PTHR43065:SF10">
    <property type="entry name" value="PEROXIDE STRESS-ACTIVATED HISTIDINE KINASE MAK3"/>
    <property type="match status" value="1"/>
</dbReference>
<dbReference type="Gene3D" id="1.10.287.130">
    <property type="match status" value="1"/>
</dbReference>
<dbReference type="InterPro" id="IPR005467">
    <property type="entry name" value="His_kinase_dom"/>
</dbReference>
<evidence type="ECO:0000313" key="10">
    <source>
        <dbReference type="EMBL" id="SMX54313.1"/>
    </source>
</evidence>
<evidence type="ECO:0000256" key="7">
    <source>
        <dbReference type="ARBA" id="ARBA00022840"/>
    </source>
</evidence>
<dbReference type="GO" id="GO:0000155">
    <property type="term" value="F:phosphorelay sensor kinase activity"/>
    <property type="evidence" value="ECO:0007669"/>
    <property type="project" value="InterPro"/>
</dbReference>
<evidence type="ECO:0000256" key="4">
    <source>
        <dbReference type="ARBA" id="ARBA00022679"/>
    </source>
</evidence>
<dbReference type="RefSeq" id="WP_087862171.1">
    <property type="nucleotide sequence ID" value="NZ_LT859958.1"/>
</dbReference>
<dbReference type="SMART" id="SM00388">
    <property type="entry name" value="HisKA"/>
    <property type="match status" value="1"/>
</dbReference>
<dbReference type="InterPro" id="IPR003594">
    <property type="entry name" value="HATPase_dom"/>
</dbReference>
<dbReference type="SUPFAM" id="SSF55874">
    <property type="entry name" value="ATPase domain of HSP90 chaperone/DNA topoisomerase II/histidine kinase"/>
    <property type="match status" value="1"/>
</dbReference>
<evidence type="ECO:0000256" key="8">
    <source>
        <dbReference type="ARBA" id="ARBA00023012"/>
    </source>
</evidence>
<dbReference type="SMART" id="SM00091">
    <property type="entry name" value="PAS"/>
    <property type="match status" value="2"/>
</dbReference>
<dbReference type="EC" id="2.7.13.3" evidence="2"/>
<protein>
    <recommendedName>
        <fullName evidence="2">histidine kinase</fullName>
        <ecNumber evidence="2">2.7.13.3</ecNumber>
    </recommendedName>
</protein>
<organism evidence="10 11">
    <name type="scientific">Candidatus Brevifilum fermentans</name>
    <dbReference type="NCBI Taxonomy" id="1986204"/>
    <lineage>
        <taxon>Bacteria</taxon>
        <taxon>Bacillati</taxon>
        <taxon>Chloroflexota</taxon>
        <taxon>Anaerolineae</taxon>
        <taxon>Anaerolineales</taxon>
        <taxon>Anaerolineaceae</taxon>
        <taxon>Candidatus Brevifilum</taxon>
    </lineage>
</organism>
<proteinExistence type="predicted"/>
<evidence type="ECO:0000313" key="11">
    <source>
        <dbReference type="Proteomes" id="UP000195514"/>
    </source>
</evidence>
<comment type="catalytic activity">
    <reaction evidence="1">
        <text>ATP + protein L-histidine = ADP + protein N-phospho-L-histidine.</text>
        <dbReference type="EC" id="2.7.13.3"/>
    </reaction>
</comment>
<keyword evidence="6" id="KW-0418">Kinase</keyword>
<dbReference type="CDD" id="cd00082">
    <property type="entry name" value="HisKA"/>
    <property type="match status" value="1"/>
</dbReference>
<dbReference type="PANTHER" id="PTHR43065">
    <property type="entry name" value="SENSOR HISTIDINE KINASE"/>
    <property type="match status" value="1"/>
</dbReference>
<dbReference type="InterPro" id="IPR003661">
    <property type="entry name" value="HisK_dim/P_dom"/>
</dbReference>
<dbReference type="GO" id="GO:0005524">
    <property type="term" value="F:ATP binding"/>
    <property type="evidence" value="ECO:0007669"/>
    <property type="project" value="UniProtKB-KW"/>
</dbReference>
<keyword evidence="3" id="KW-0597">Phosphoprotein</keyword>
<evidence type="ECO:0000256" key="6">
    <source>
        <dbReference type="ARBA" id="ARBA00022777"/>
    </source>
</evidence>
<sequence>MKNSLHYEKNVTQNISDNFNNFNFTPEEGLESLLTLFNLIPDPAIIYQPSNDSILAANNALFLLTNLGEADFIHQSIKTLLPNISNTDPLSGHDKKAFLRHKKLPLMPVTVRIFPLVHVDEYLIILLKPDDERPVKKFQAGEQIAVIEGLTSLLQSVNKPMMDPVLEQILMKAGALLETPLVCLYKATGSTPPMVLHLTSNKERASELPTHLTDDDLLSHQSPGIWTPDLPAVSGLHHYVMAAQLGYLVSVPLGLEAANFGLLVACSESQVPHLNTLPLARLLAVYIAGIMENHNKQQIQNNLIHKIRQVVKIQNEIVTNLEEGVIILAPDLTVAEINPAAEAILGYANVEALRQPITTILIGSESLESSLRSTQQGIPSLTSGDLTIYHRTGRSFPAQILMSPVMIKGQLFSIIMLIRDLSQQEENQAINKQLEQRAILGEVTAIFAHEVRNPINAIMLSLQVIEDSLKEGDPNLKWLDNIRDECNKLMYLMDSVLSFAKPLEYKMAGVDLNFLLTRMLERWHPRLMRLNISTYYETEVDNPIIEGDLRALDQVFTNLISNSVNAMAEKGGSLGIKITEAEDDQDHRYIQINLTDTGTGIPDEMKSHMFKPFVTGSKRGTGLGLAITQQIINTHKGKIEVDSYPGGTIFKIFLLKKKGPGNE</sequence>
<dbReference type="Pfam" id="PF13426">
    <property type="entry name" value="PAS_9"/>
    <property type="match status" value="1"/>
</dbReference>
<dbReference type="KEGG" id="abat:CFX1CAM_1248"/>
<dbReference type="SUPFAM" id="SSF47384">
    <property type="entry name" value="Homodimeric domain of signal transducing histidine kinase"/>
    <property type="match status" value="1"/>
</dbReference>
<dbReference type="InterPro" id="IPR036890">
    <property type="entry name" value="HATPase_C_sf"/>
</dbReference>
<reference evidence="11" key="1">
    <citation type="submission" date="2017-05" db="EMBL/GenBank/DDBJ databases">
        <authorList>
            <person name="Kirkegaard R."/>
            <person name="Mcilroy J S."/>
        </authorList>
    </citation>
    <scope>NUCLEOTIDE SEQUENCE [LARGE SCALE GENOMIC DNA]</scope>
</reference>
<dbReference type="InterPro" id="IPR000014">
    <property type="entry name" value="PAS"/>
</dbReference>
<keyword evidence="11" id="KW-1185">Reference proteome</keyword>
<keyword evidence="5" id="KW-0547">Nucleotide-binding</keyword>
<accession>A0A1Y6K3T0</accession>
<feature type="domain" description="Histidine kinase" evidence="9">
    <location>
        <begin position="446"/>
        <end position="658"/>
    </location>
</feature>
<dbReference type="SUPFAM" id="SSF55785">
    <property type="entry name" value="PYP-like sensor domain (PAS domain)"/>
    <property type="match status" value="1"/>
</dbReference>
<dbReference type="NCBIfam" id="TIGR00229">
    <property type="entry name" value="sensory_box"/>
    <property type="match status" value="1"/>
</dbReference>
<evidence type="ECO:0000256" key="2">
    <source>
        <dbReference type="ARBA" id="ARBA00012438"/>
    </source>
</evidence>
<gene>
    <name evidence="10" type="ORF">CFX1CAM_1248</name>
</gene>
<dbReference type="Proteomes" id="UP000195514">
    <property type="component" value="Chromosome I"/>
</dbReference>
<evidence type="ECO:0000259" key="9">
    <source>
        <dbReference type="PROSITE" id="PS50109"/>
    </source>
</evidence>
<dbReference type="OrthoDB" id="9784397at2"/>
<keyword evidence="4" id="KW-0808">Transferase</keyword>
<dbReference type="Gene3D" id="3.30.565.10">
    <property type="entry name" value="Histidine kinase-like ATPase, C-terminal domain"/>
    <property type="match status" value="1"/>
</dbReference>